<evidence type="ECO:0000256" key="9">
    <source>
        <dbReference type="ARBA" id="ARBA00032829"/>
    </source>
</evidence>
<protein>
    <recommendedName>
        <fullName evidence="9">Dipeptidyl-peptidase V</fullName>
    </recommendedName>
</protein>
<dbReference type="GO" id="GO:0006508">
    <property type="term" value="P:proteolysis"/>
    <property type="evidence" value="ECO:0007669"/>
    <property type="project" value="UniProtKB-KW"/>
</dbReference>
<feature type="transmembrane region" description="Helical" evidence="10">
    <location>
        <begin position="1121"/>
        <end position="1139"/>
    </location>
</feature>
<name>A0A9W8NFL3_9PEZI</name>
<evidence type="ECO:0000256" key="7">
    <source>
        <dbReference type="ARBA" id="ARBA00022989"/>
    </source>
</evidence>
<feature type="transmembrane region" description="Helical" evidence="10">
    <location>
        <begin position="931"/>
        <end position="952"/>
    </location>
</feature>
<dbReference type="PROSITE" id="PS50850">
    <property type="entry name" value="MFS"/>
    <property type="match status" value="1"/>
</dbReference>
<keyword evidence="6" id="KW-0720">Serine protease</keyword>
<evidence type="ECO:0000256" key="2">
    <source>
        <dbReference type="ARBA" id="ARBA00010040"/>
    </source>
</evidence>
<dbReference type="InterPro" id="IPR011659">
    <property type="entry name" value="WD40"/>
</dbReference>
<dbReference type="InterPro" id="IPR036259">
    <property type="entry name" value="MFS_trans_sf"/>
</dbReference>
<dbReference type="FunFam" id="3.40.50.1820:FF:000028">
    <property type="entry name" value="S9 family peptidase"/>
    <property type="match status" value="1"/>
</dbReference>
<dbReference type="SUPFAM" id="SSF53474">
    <property type="entry name" value="alpha/beta-Hydrolases"/>
    <property type="match status" value="1"/>
</dbReference>
<accession>A0A9W8NFL3</accession>
<evidence type="ECO:0000313" key="13">
    <source>
        <dbReference type="EMBL" id="KAJ3572875.1"/>
    </source>
</evidence>
<evidence type="ECO:0000259" key="12">
    <source>
        <dbReference type="PROSITE" id="PS50850"/>
    </source>
</evidence>
<dbReference type="PANTHER" id="PTHR23502">
    <property type="entry name" value="MAJOR FACILITATOR SUPERFAMILY"/>
    <property type="match status" value="1"/>
</dbReference>
<feature type="domain" description="Major facilitator superfamily (MFS) profile" evidence="12">
    <location>
        <begin position="806"/>
        <end position="1240"/>
    </location>
</feature>
<evidence type="ECO:0000256" key="11">
    <source>
        <dbReference type="SAM" id="SignalP"/>
    </source>
</evidence>
<dbReference type="Gene3D" id="1.20.1250.20">
    <property type="entry name" value="MFS general substrate transporter like domains"/>
    <property type="match status" value="1"/>
</dbReference>
<organism evidence="13 14">
    <name type="scientific">Xylaria arbuscula</name>
    <dbReference type="NCBI Taxonomy" id="114810"/>
    <lineage>
        <taxon>Eukaryota</taxon>
        <taxon>Fungi</taxon>
        <taxon>Dikarya</taxon>
        <taxon>Ascomycota</taxon>
        <taxon>Pezizomycotina</taxon>
        <taxon>Sordariomycetes</taxon>
        <taxon>Xylariomycetidae</taxon>
        <taxon>Xylariales</taxon>
        <taxon>Xylariaceae</taxon>
        <taxon>Xylaria</taxon>
    </lineage>
</organism>
<sequence length="1247" mass="137012">MAFRRAAVFAIGILMPVANALTIEGMLAAPRRGAAIVNPSGKLALFSSTSYDWDASASSTTWQLLDVASGKIANAPFGSEVSEVVWVGDTATSILYINGTNDEIAGGVTLYTADIGAKKFSPTLVASLGASFQGLKAVKTKSGDINFVVNALAQWDDGSAYNSELATAPLTSGVVYDANYIRHWDVYLTTERYAVFSGKLSLKKVRGSSQKKSYSLAGELKNLLLGIDAPVTRPESPVQPFGDQGDYDLSPDGKTVAFLTKAPELSKASHTASYIYVVPHDGSKVAIPVNGPGSSAPYEAKGASASPRWSPDGKKLAYVQQDGITYESDRNKLYIATINGQKSKISSVAENWDSSPSAFQWSADGKNLWVASELHASTRLFIVPSNAKSSFVPKNFTGPETNLADFAILPSGGALVSASASWTSRIFYTQSPGKDKKVLFTANEVDPELAGLKPDSVSNFWVENDDGDQIQTFVFYPTDFDPKKKYPLAFIIHGGPQSTQGDSWSTRWNLRLWAEQGFVVTATQFTGSPSYSQAFTDKIQNNWGGTPYTDLVKVFEHLKHNVPYVDTDRAIAAGASFGCYMTNWIQGHDLGREFKALVCHDGKVNQVGAYATDELYFIEHDANGTIWENRENYELWDPLTYARNFKTPEFLIHSDGDYRVTIAEGLQTFNILQRLGVPSRFLHFPDETHWVTNRHNSLLWHKSIYNWIRYWVGLDEELIQDGVVHQYMRAADDRLIGILLGVIRDRQRWAVALPNNAITPAPGSINENNPVPNRDVKQSDPFLVAFEEPYDADNPKDWPKGRKWAMTDVLSATGFNRILVSTIMAPALPTIAKELNMNPTESALSLSIYLLATAFGPLFIGPLSEVYGRQVILHASNVWFLAWNIACGFANTKELLIGSRFLAGFGASAIYSLGGGVLGDLWRPQERGRSLSIYILIPVLGAAVGPIIGGFIAEYTTWRWMFWSTSIFQGVMIAVSYDVFRETFAPLILNRRAARLRKETGNERYYTEYERQSSQQSVARIAIQALSRPLRLLAFHPLIQITAVVSALGYGTLYIVISSFADLWTSYYHQPVAISGLHYIACALGEIAGSQLGGQLMDALFRYMKNRSSDGEHIPEHRIPLTLPGAIIGPIGLFIYGWTAQARVHWIAVDIGIFINMLGGQLTGMALSAYVIDAYPDHTSSAIAATQLLRSLAAFLFPLFVPSLYGALGYGWGNSTIAFASLVLALPAPFIIWRYGARLRQRAASTY</sequence>
<keyword evidence="7 10" id="KW-1133">Transmembrane helix</keyword>
<evidence type="ECO:0000313" key="14">
    <source>
        <dbReference type="Proteomes" id="UP001148614"/>
    </source>
</evidence>
<dbReference type="InterPro" id="IPR001375">
    <property type="entry name" value="Peptidase_S9_cat"/>
</dbReference>
<dbReference type="SUPFAM" id="SSF82171">
    <property type="entry name" value="DPP6 N-terminal domain-like"/>
    <property type="match status" value="1"/>
</dbReference>
<evidence type="ECO:0000256" key="4">
    <source>
        <dbReference type="ARBA" id="ARBA00022692"/>
    </source>
</evidence>
<feature type="chain" id="PRO_5040728192" description="Dipeptidyl-peptidase V" evidence="11">
    <location>
        <begin position="21"/>
        <end position="1247"/>
    </location>
</feature>
<dbReference type="GO" id="GO:0022857">
    <property type="term" value="F:transmembrane transporter activity"/>
    <property type="evidence" value="ECO:0007669"/>
    <property type="project" value="InterPro"/>
</dbReference>
<dbReference type="InterPro" id="IPR029058">
    <property type="entry name" value="AB_hydrolase_fold"/>
</dbReference>
<dbReference type="Pfam" id="PF07676">
    <property type="entry name" value="PD40"/>
    <property type="match status" value="1"/>
</dbReference>
<dbReference type="GO" id="GO:0016020">
    <property type="term" value="C:membrane"/>
    <property type="evidence" value="ECO:0007669"/>
    <property type="project" value="UniProtKB-SubCell"/>
</dbReference>
<dbReference type="FunFam" id="1.20.1250.20:FF:000011">
    <property type="entry name" value="MFS multidrug transporter, putative"/>
    <property type="match status" value="1"/>
</dbReference>
<dbReference type="PANTHER" id="PTHR23502:SF60">
    <property type="entry name" value="MAJOR FACILITATOR SUPERFAMILY (MFS) PROFILE DOMAIN-CONTAINING PROTEIN-RELATED"/>
    <property type="match status" value="1"/>
</dbReference>
<dbReference type="AlphaFoldDB" id="A0A9W8NFL3"/>
<reference evidence="13" key="1">
    <citation type="submission" date="2022-07" db="EMBL/GenBank/DDBJ databases">
        <title>Genome Sequence of Xylaria arbuscula.</title>
        <authorList>
            <person name="Buettner E."/>
        </authorList>
    </citation>
    <scope>NUCLEOTIDE SEQUENCE</scope>
    <source>
        <strain evidence="13">VT107</strain>
    </source>
</reference>
<keyword evidence="3" id="KW-0645">Protease</keyword>
<evidence type="ECO:0000256" key="10">
    <source>
        <dbReference type="SAM" id="Phobius"/>
    </source>
</evidence>
<keyword evidence="5" id="KW-0378">Hydrolase</keyword>
<feature type="transmembrane region" description="Helical" evidence="10">
    <location>
        <begin position="1038"/>
        <end position="1057"/>
    </location>
</feature>
<keyword evidence="4 10" id="KW-0812">Transmembrane</keyword>
<comment type="similarity">
    <text evidence="2">Belongs to the peptidase S9C family.</text>
</comment>
<feature type="transmembrane region" description="Helical" evidence="10">
    <location>
        <begin position="1077"/>
        <end position="1101"/>
    </location>
</feature>
<feature type="transmembrane region" description="Helical" evidence="10">
    <location>
        <begin position="1192"/>
        <end position="1211"/>
    </location>
</feature>
<feature type="transmembrane region" description="Helical" evidence="10">
    <location>
        <begin position="1151"/>
        <end position="1172"/>
    </location>
</feature>
<dbReference type="Gene3D" id="3.40.50.1820">
    <property type="entry name" value="alpha/beta hydrolase"/>
    <property type="match status" value="1"/>
</dbReference>
<feature type="signal peptide" evidence="11">
    <location>
        <begin position="1"/>
        <end position="20"/>
    </location>
</feature>
<dbReference type="InterPro" id="IPR011701">
    <property type="entry name" value="MFS"/>
</dbReference>
<dbReference type="VEuPathDB" id="FungiDB:F4678DRAFT_466261"/>
<dbReference type="VEuPathDB" id="FungiDB:F4678DRAFT_458811"/>
<keyword evidence="14" id="KW-1185">Reference proteome</keyword>
<evidence type="ECO:0000256" key="3">
    <source>
        <dbReference type="ARBA" id="ARBA00022670"/>
    </source>
</evidence>
<dbReference type="InterPro" id="IPR020846">
    <property type="entry name" value="MFS_dom"/>
</dbReference>
<dbReference type="EMBL" id="JANPWZ010000730">
    <property type="protein sequence ID" value="KAJ3572875.1"/>
    <property type="molecule type" value="Genomic_DNA"/>
</dbReference>
<keyword evidence="8 10" id="KW-0472">Membrane</keyword>
<dbReference type="GO" id="GO:0008236">
    <property type="term" value="F:serine-type peptidase activity"/>
    <property type="evidence" value="ECO:0007669"/>
    <property type="project" value="UniProtKB-KW"/>
</dbReference>
<evidence type="ECO:0000256" key="6">
    <source>
        <dbReference type="ARBA" id="ARBA00022825"/>
    </source>
</evidence>
<dbReference type="Gene3D" id="2.140.10.30">
    <property type="entry name" value="Dipeptidylpeptidase IV, N-terminal domain"/>
    <property type="match status" value="1"/>
</dbReference>
<evidence type="ECO:0000256" key="1">
    <source>
        <dbReference type="ARBA" id="ARBA00004141"/>
    </source>
</evidence>
<dbReference type="SUPFAM" id="SSF103473">
    <property type="entry name" value="MFS general substrate transporter"/>
    <property type="match status" value="1"/>
</dbReference>
<feature type="transmembrane region" description="Helical" evidence="10">
    <location>
        <begin position="1217"/>
        <end position="1237"/>
    </location>
</feature>
<comment type="caution">
    <text evidence="13">The sequence shown here is derived from an EMBL/GenBank/DDBJ whole genome shotgun (WGS) entry which is preliminary data.</text>
</comment>
<feature type="transmembrane region" description="Helical" evidence="10">
    <location>
        <begin position="958"/>
        <end position="980"/>
    </location>
</feature>
<keyword evidence="11" id="KW-0732">Signal</keyword>
<gene>
    <name evidence="13" type="ORF">NPX13_g4902</name>
</gene>
<dbReference type="Pfam" id="PF00326">
    <property type="entry name" value="Peptidase_S9"/>
    <property type="match status" value="1"/>
</dbReference>
<evidence type="ECO:0000256" key="8">
    <source>
        <dbReference type="ARBA" id="ARBA00023136"/>
    </source>
</evidence>
<dbReference type="Pfam" id="PF07690">
    <property type="entry name" value="MFS_1"/>
    <property type="match status" value="1"/>
</dbReference>
<proteinExistence type="inferred from homology"/>
<dbReference type="Proteomes" id="UP001148614">
    <property type="component" value="Unassembled WGS sequence"/>
</dbReference>
<evidence type="ECO:0000256" key="5">
    <source>
        <dbReference type="ARBA" id="ARBA00022801"/>
    </source>
</evidence>
<feature type="transmembrane region" description="Helical" evidence="10">
    <location>
        <begin position="897"/>
        <end position="919"/>
    </location>
</feature>
<dbReference type="CDD" id="cd17323">
    <property type="entry name" value="MFS_Tpo1_MDR_like"/>
    <property type="match status" value="1"/>
</dbReference>
<comment type="subcellular location">
    <subcellularLocation>
        <location evidence="1">Membrane</location>
        <topology evidence="1">Multi-pass membrane protein</topology>
    </subcellularLocation>
</comment>